<dbReference type="OrthoDB" id="307209at2"/>
<keyword evidence="1" id="KW-0255">Endonuclease</keyword>
<dbReference type="GO" id="GO:0004519">
    <property type="term" value="F:endonuclease activity"/>
    <property type="evidence" value="ECO:0007669"/>
    <property type="project" value="UniProtKB-KW"/>
</dbReference>
<accession>A0A482TNW7</accession>
<evidence type="ECO:0000313" key="2">
    <source>
        <dbReference type="Proteomes" id="UP000253235"/>
    </source>
</evidence>
<reference evidence="1 2" key="1">
    <citation type="submission" date="2019-01" db="EMBL/GenBank/DDBJ databases">
        <title>Flavobacterium sp. nov. isolated from arctic soil.</title>
        <authorList>
            <person name="Kim D.-U."/>
        </authorList>
    </citation>
    <scope>NUCLEOTIDE SEQUENCE [LARGE SCALE GENOMIC DNA]</scope>
    <source>
        <strain evidence="1 2">Kopri-42</strain>
    </source>
</reference>
<dbReference type="PANTHER" id="PTHR38733">
    <property type="entry name" value="PROTEIN MCRC"/>
    <property type="match status" value="1"/>
</dbReference>
<proteinExistence type="predicted"/>
<dbReference type="Proteomes" id="UP000253235">
    <property type="component" value="Unassembled WGS sequence"/>
</dbReference>
<name>A0A482TNW7_9FLAO</name>
<organism evidence="1 2">
    <name type="scientific">Flavobacterium petrolei</name>
    <dbReference type="NCBI Taxonomy" id="2259594"/>
    <lineage>
        <taxon>Bacteria</taxon>
        <taxon>Pseudomonadati</taxon>
        <taxon>Bacteroidota</taxon>
        <taxon>Flavobacteriia</taxon>
        <taxon>Flavobacteriales</taxon>
        <taxon>Flavobacteriaceae</taxon>
        <taxon>Flavobacterium</taxon>
    </lineage>
</organism>
<sequence length="419" mass="49662">MSNKNFIQVFEYQKLRLGDVKFPDFEERHFDALTKYNEKNQSKYYTVIHKGVQFNSYVGVIQIGGLTIEILPKADNDNSNSEEQKKKWQGVLLNMLRICKNITVDNVSETNLSKRYNSILEVYFEMYLNEVESLIKRGLIKKYRRVQSNQLALRGKLLFSQNIQKNIVHKEYFYCEHQIYDKEHLLHHILLKGLKVLDSLVSNHLKDKLNRLLFEFYDYKEININAKHFDKINLDRKSLPYHKAVDIAKMLILNYSPNLNSGNDNMLTLLFDMNKLWEEYIYRILHKHKPDGYSVNFQNKTGFWEHKTIRPDIVITSDIKEIFVIDTKWKIVDSRSPSDDDLKQMFTYNLHWEAEKSMLLYPKVNQEDSKFGVYHFDGLKKKCKLGFVGVLENNCLRSSERTADEIYSKLKVDKLLLVL</sequence>
<dbReference type="EMBL" id="QNVY02000001">
    <property type="protein sequence ID" value="RYJ53198.1"/>
    <property type="molecule type" value="Genomic_DNA"/>
</dbReference>
<keyword evidence="1" id="KW-0540">Nuclease</keyword>
<gene>
    <name evidence="1" type="ORF">DR871_003890</name>
</gene>
<dbReference type="Pfam" id="PF10117">
    <property type="entry name" value="McrBC"/>
    <property type="match status" value="1"/>
</dbReference>
<keyword evidence="1" id="KW-0378">Hydrolase</keyword>
<dbReference type="InterPro" id="IPR019292">
    <property type="entry name" value="McrC"/>
</dbReference>
<dbReference type="AlphaFoldDB" id="A0A482TNW7"/>
<comment type="caution">
    <text evidence="1">The sequence shown here is derived from an EMBL/GenBank/DDBJ whole genome shotgun (WGS) entry which is preliminary data.</text>
</comment>
<protein>
    <submittedName>
        <fullName evidence="1">Restriction endonuclease</fullName>
    </submittedName>
</protein>
<dbReference type="RefSeq" id="WP_113664775.1">
    <property type="nucleotide sequence ID" value="NZ_QNVY02000001.1"/>
</dbReference>
<dbReference type="PANTHER" id="PTHR38733:SF1">
    <property type="entry name" value="TYPE IV METHYL-DIRECTED RESTRICTION ENZYME ECOKMCRBC"/>
    <property type="match status" value="1"/>
</dbReference>
<keyword evidence="2" id="KW-1185">Reference proteome</keyword>
<evidence type="ECO:0000313" key="1">
    <source>
        <dbReference type="EMBL" id="RYJ53198.1"/>
    </source>
</evidence>